<dbReference type="InterPro" id="IPR046848">
    <property type="entry name" value="E_motif"/>
</dbReference>
<dbReference type="NCBIfam" id="TIGR00756">
    <property type="entry name" value="PPR"/>
    <property type="match status" value="10"/>
</dbReference>
<dbReference type="InterPro" id="IPR011990">
    <property type="entry name" value="TPR-like_helical_dom_sf"/>
</dbReference>
<dbReference type="AlphaFoldDB" id="A0A9N7MJM5"/>
<dbReference type="InterPro" id="IPR046960">
    <property type="entry name" value="PPR_At4g14850-like_plant"/>
</dbReference>
<keyword evidence="1" id="KW-0677">Repeat</keyword>
<dbReference type="FunFam" id="1.25.40.10:FF:000366">
    <property type="entry name" value="Pentatricopeptide (PPR) repeat-containing protein"/>
    <property type="match status" value="1"/>
</dbReference>
<protein>
    <submittedName>
        <fullName evidence="4">Pentatricopeptide repeat-containing protein</fullName>
    </submittedName>
</protein>
<proteinExistence type="predicted"/>
<feature type="repeat" description="PPR" evidence="2">
    <location>
        <begin position="269"/>
        <end position="303"/>
    </location>
</feature>
<feature type="repeat" description="PPR" evidence="2">
    <location>
        <begin position="678"/>
        <end position="712"/>
    </location>
</feature>
<gene>
    <name evidence="4" type="ORF">SHERM_13603</name>
</gene>
<feature type="repeat" description="PPR" evidence="2">
    <location>
        <begin position="542"/>
        <end position="576"/>
    </location>
</feature>
<organism evidence="4 5">
    <name type="scientific">Striga hermonthica</name>
    <name type="common">Purple witchweed</name>
    <name type="synonym">Buchnera hermonthica</name>
    <dbReference type="NCBI Taxonomy" id="68872"/>
    <lineage>
        <taxon>Eukaryota</taxon>
        <taxon>Viridiplantae</taxon>
        <taxon>Streptophyta</taxon>
        <taxon>Embryophyta</taxon>
        <taxon>Tracheophyta</taxon>
        <taxon>Spermatophyta</taxon>
        <taxon>Magnoliopsida</taxon>
        <taxon>eudicotyledons</taxon>
        <taxon>Gunneridae</taxon>
        <taxon>Pentapetalae</taxon>
        <taxon>asterids</taxon>
        <taxon>lamiids</taxon>
        <taxon>Lamiales</taxon>
        <taxon>Orobanchaceae</taxon>
        <taxon>Buchnereae</taxon>
        <taxon>Striga</taxon>
    </lineage>
</organism>
<feature type="repeat" description="PPR" evidence="2">
    <location>
        <begin position="370"/>
        <end position="404"/>
    </location>
</feature>
<evidence type="ECO:0000313" key="4">
    <source>
        <dbReference type="EMBL" id="CAA0813044.1"/>
    </source>
</evidence>
<feature type="repeat" description="PPR" evidence="2">
    <location>
        <begin position="405"/>
        <end position="440"/>
    </location>
</feature>
<feature type="repeat" description="PPR" evidence="2">
    <location>
        <begin position="233"/>
        <end position="268"/>
    </location>
</feature>
<name>A0A9N7MJM5_STRHE</name>
<dbReference type="PROSITE" id="PS51375">
    <property type="entry name" value="PPR"/>
    <property type="match status" value="8"/>
</dbReference>
<accession>A0A9N7MJM5</accession>
<keyword evidence="5" id="KW-1185">Reference proteome</keyword>
<feature type="repeat" description="PPR" evidence="2">
    <location>
        <begin position="507"/>
        <end position="541"/>
    </location>
</feature>
<dbReference type="Pfam" id="PF20430">
    <property type="entry name" value="Eplus_motif"/>
    <property type="match status" value="1"/>
</dbReference>
<dbReference type="FunFam" id="1.25.40.10:FF:000393">
    <property type="entry name" value="Pentatricopeptide repeat-containing protein At1g20230"/>
    <property type="match status" value="2"/>
</dbReference>
<dbReference type="EMBL" id="CACSLK010011299">
    <property type="protein sequence ID" value="CAA0813044.1"/>
    <property type="molecule type" value="Genomic_DNA"/>
</dbReference>
<dbReference type="InterPro" id="IPR046849">
    <property type="entry name" value="E2_motif"/>
</dbReference>
<dbReference type="InterPro" id="IPR002885">
    <property type="entry name" value="PPR_rpt"/>
</dbReference>
<dbReference type="Pfam" id="PF20431">
    <property type="entry name" value="E_motif"/>
    <property type="match status" value="1"/>
</dbReference>
<dbReference type="Pfam" id="PF13041">
    <property type="entry name" value="PPR_2"/>
    <property type="match status" value="4"/>
</dbReference>
<dbReference type="GO" id="GO:0009451">
    <property type="term" value="P:RNA modification"/>
    <property type="evidence" value="ECO:0007669"/>
    <property type="project" value="InterPro"/>
</dbReference>
<evidence type="ECO:0000256" key="3">
    <source>
        <dbReference type="SAM" id="MobiDB-lite"/>
    </source>
</evidence>
<feature type="compositionally biased region" description="Polar residues" evidence="3">
    <location>
        <begin position="51"/>
        <end position="62"/>
    </location>
</feature>
<evidence type="ECO:0000256" key="1">
    <source>
        <dbReference type="ARBA" id="ARBA00022737"/>
    </source>
</evidence>
<dbReference type="OrthoDB" id="185373at2759"/>
<dbReference type="GO" id="GO:0003723">
    <property type="term" value="F:RNA binding"/>
    <property type="evidence" value="ECO:0007669"/>
    <property type="project" value="InterPro"/>
</dbReference>
<dbReference type="PANTHER" id="PTHR47926">
    <property type="entry name" value="PENTATRICOPEPTIDE REPEAT-CONTAINING PROTEIN"/>
    <property type="match status" value="1"/>
</dbReference>
<feature type="region of interest" description="Disordered" evidence="3">
    <location>
        <begin position="7"/>
        <end position="64"/>
    </location>
</feature>
<sequence>MFAHYHQPIIQAPAPPPPPAPPSSPQFRLSFPKFSSQHSRRAPLTEKHQSDLSPSQTRTTSPFLGGGLNSGDYASALDSCNCLELGKQVHAHLLKNGFHGSEFVQTKLLKFYGKLGCVEQLLKVFDKMPERNLYSYTTIINVLLVNGLHEKALTYFERLLFEDIVLEFFIFPVALKICSSHGGVELGRQLHGLSAKIGVLQHNYVGNALIDMYGKCGSLSDAESVFVKMPMRDCVSWNSMVTACAANGKVFEALSFLEQMLGENDLRPNFVTWSALIGGFAQNGHDAEAIGMVYEMRASGFEPNARILASVLPACARLRKLRLGNEMYGYIMRHGFMSSPYIVNGLVDLYRRNGAMESAYKVFSRFSVRDEVSFNTMIAGYCENGEISKAKDLFQWMENEGKLKDLISWNSMISGYVDNLMFDEALRLFMDLIGSGKIEPDSFTLGSVLKACADIGFHKFGKAIHSYCIAKGFQSNPFVGGGLVDMYCQCRDLEAAKKAFCQVKEKDIVIWNTLVSGYATCNQIQSIQSVLESMKDDGFEPNIYTWNGIIAGYVENGHHELALKLFSDLQTSSLKPDIYTVGIVIPVCSRLASVERSKQIHAYAVRCGFERDVYIRAALIDTYVKCGIMKYAKLIHNGTKNHNLVTHNAMLNAYAMHGHGDDGIDFFRKMLLNGLTPDKVTFLAVLSSCVHAGSVSTGLEFFNLMGSYGVKPTLKHYTCMVDLLSRAGKLKHAHELIDKMPMRPDAVVWGALLGGCIIYGDVDMGEMAANKLIEIEPDNSGNYVMLANLYASTGRWHELRKIRQRMKDEQLLKSPGCSWIEDKDETHVFMARDKSHKRAKEIYDILDNLTAQMRSEQVQLL</sequence>
<dbReference type="Proteomes" id="UP001153555">
    <property type="component" value="Unassembled WGS sequence"/>
</dbReference>
<evidence type="ECO:0000313" key="5">
    <source>
        <dbReference type="Proteomes" id="UP001153555"/>
    </source>
</evidence>
<evidence type="ECO:0000256" key="2">
    <source>
        <dbReference type="PROSITE-ProRule" id="PRU00708"/>
    </source>
</evidence>
<comment type="caution">
    <text evidence="4">The sequence shown here is derived from an EMBL/GenBank/DDBJ whole genome shotgun (WGS) entry which is preliminary data.</text>
</comment>
<feature type="repeat" description="PPR" evidence="2">
    <location>
        <begin position="643"/>
        <end position="677"/>
    </location>
</feature>
<dbReference type="FunFam" id="1.25.40.10:FF:000031">
    <property type="entry name" value="Pentatricopeptide repeat-containing protein mitochondrial"/>
    <property type="match status" value="1"/>
</dbReference>
<dbReference type="PANTHER" id="PTHR47926:SF386">
    <property type="entry name" value="PENTATRICOPEPTIDE REPEAT-CONTAINING PROTEIN"/>
    <property type="match status" value="1"/>
</dbReference>
<dbReference type="Pfam" id="PF01535">
    <property type="entry name" value="PPR"/>
    <property type="match status" value="8"/>
</dbReference>
<dbReference type="Gene3D" id="1.25.40.10">
    <property type="entry name" value="Tetratricopeptide repeat domain"/>
    <property type="match status" value="5"/>
</dbReference>
<feature type="compositionally biased region" description="Pro residues" evidence="3">
    <location>
        <begin position="13"/>
        <end position="24"/>
    </location>
</feature>
<reference evidence="4" key="1">
    <citation type="submission" date="2019-12" db="EMBL/GenBank/DDBJ databases">
        <authorList>
            <person name="Scholes J."/>
        </authorList>
    </citation>
    <scope>NUCLEOTIDE SEQUENCE</scope>
</reference>